<evidence type="ECO:0000259" key="7">
    <source>
        <dbReference type="Pfam" id="PF01120"/>
    </source>
</evidence>
<dbReference type="Proteomes" id="UP001501138">
    <property type="component" value="Unassembled WGS sequence"/>
</dbReference>
<evidence type="ECO:0000313" key="8">
    <source>
        <dbReference type="EMBL" id="GAA1720223.1"/>
    </source>
</evidence>
<gene>
    <name evidence="8" type="ORF">GCM10009809_14950</name>
</gene>
<dbReference type="RefSeq" id="WP_344247188.1">
    <property type="nucleotide sequence ID" value="NZ_BAAAPM010000003.1"/>
</dbReference>
<evidence type="ECO:0000256" key="6">
    <source>
        <dbReference type="ARBA" id="ARBA00023295"/>
    </source>
</evidence>
<reference evidence="8 9" key="1">
    <citation type="journal article" date="2019" name="Int. J. Syst. Evol. Microbiol.">
        <title>The Global Catalogue of Microorganisms (GCM) 10K type strain sequencing project: providing services to taxonomists for standard genome sequencing and annotation.</title>
        <authorList>
            <consortium name="The Broad Institute Genomics Platform"/>
            <consortium name="The Broad Institute Genome Sequencing Center for Infectious Disease"/>
            <person name="Wu L."/>
            <person name="Ma J."/>
        </authorList>
    </citation>
    <scope>NUCLEOTIDE SEQUENCE [LARGE SCALE GENOMIC DNA]</scope>
    <source>
        <strain evidence="8 9">JCM 15589</strain>
    </source>
</reference>
<sequence>MSRTESAPLPPAGPASWFTESRFGLFVHFGLYSTAARHEWVMSRERLTTEQYERYAEVFDPDLFDARAIARAAKEAGMGYVVLTSKHHDGFALWDSAVSDWTIARTRGRDLVAELAEAVRAEGLRLGLYHSLLDWHHPDYTVDANHPRRDDPDAHALNAGRDMARYREHLHAQVRELLTGYGRVDYLFFDFTDSRDRDGWRGKHPEDWDAEQLLATVRELQPGIVVNDRLGIPGDLVTPEQYQPDAPMRGPDGEPVVWEACQTLNGSWGYDRDNTDFKSPDLLVRMLVDTVSKDGNLLLNIGPDGRGAVTPPDVATLAAVGEWMRLHRRSVVGAGAADADLATALAPGLPPGVVVTQRADRLYLHLFAWPFGHVHLRGVADRVRYAQLLHDGSELRSTRIDPDQQAWNTNPGGQPPGTLTLHLPTTRPAVAVPVVELFLDPAR</sequence>
<dbReference type="EMBL" id="BAAAPM010000003">
    <property type="protein sequence ID" value="GAA1720223.1"/>
    <property type="molecule type" value="Genomic_DNA"/>
</dbReference>
<dbReference type="InterPro" id="IPR016286">
    <property type="entry name" value="FUC_metazoa-typ"/>
</dbReference>
<comment type="similarity">
    <text evidence="2">Belongs to the glycosyl hydrolase 29 family.</text>
</comment>
<evidence type="ECO:0000313" key="9">
    <source>
        <dbReference type="Proteomes" id="UP001501138"/>
    </source>
</evidence>
<proteinExistence type="inferred from homology"/>
<organism evidence="8 9">
    <name type="scientific">Isoptericola hypogeus</name>
    <dbReference type="NCBI Taxonomy" id="300179"/>
    <lineage>
        <taxon>Bacteria</taxon>
        <taxon>Bacillati</taxon>
        <taxon>Actinomycetota</taxon>
        <taxon>Actinomycetes</taxon>
        <taxon>Micrococcales</taxon>
        <taxon>Promicromonosporaceae</taxon>
        <taxon>Isoptericola</taxon>
    </lineage>
</organism>
<keyword evidence="5" id="KW-0378">Hydrolase</keyword>
<comment type="function">
    <text evidence="1">Alpha-L-fucosidase is responsible for hydrolyzing the alpha-1,6-linked fucose joined to the reducing-end N-acetylglucosamine of the carbohydrate moieties of glycoproteins.</text>
</comment>
<dbReference type="PANTHER" id="PTHR10030:SF37">
    <property type="entry name" value="ALPHA-L-FUCOSIDASE-RELATED"/>
    <property type="match status" value="1"/>
</dbReference>
<protein>
    <recommendedName>
        <fullName evidence="3">alpha-L-fucosidase</fullName>
        <ecNumber evidence="3">3.2.1.51</ecNumber>
    </recommendedName>
</protein>
<dbReference type="SMART" id="SM00812">
    <property type="entry name" value="Alpha_L_fucos"/>
    <property type="match status" value="1"/>
</dbReference>
<dbReference type="InterPro" id="IPR057739">
    <property type="entry name" value="Glyco_hydro_29_N"/>
</dbReference>
<dbReference type="Gene3D" id="3.20.20.80">
    <property type="entry name" value="Glycosidases"/>
    <property type="match status" value="1"/>
</dbReference>
<dbReference type="EC" id="3.2.1.51" evidence="3"/>
<feature type="domain" description="Glycoside hydrolase family 29 N-terminal" evidence="7">
    <location>
        <begin position="16"/>
        <end position="326"/>
    </location>
</feature>
<dbReference type="InterPro" id="IPR017853">
    <property type="entry name" value="GH"/>
</dbReference>
<comment type="caution">
    <text evidence="8">The sequence shown here is derived from an EMBL/GenBank/DDBJ whole genome shotgun (WGS) entry which is preliminary data.</text>
</comment>
<keyword evidence="9" id="KW-1185">Reference proteome</keyword>
<evidence type="ECO:0000256" key="2">
    <source>
        <dbReference type="ARBA" id="ARBA00007951"/>
    </source>
</evidence>
<evidence type="ECO:0000256" key="3">
    <source>
        <dbReference type="ARBA" id="ARBA00012662"/>
    </source>
</evidence>
<accession>A0ABN2J909</accession>
<dbReference type="Pfam" id="PF01120">
    <property type="entry name" value="Alpha_L_fucos"/>
    <property type="match status" value="1"/>
</dbReference>
<dbReference type="InterPro" id="IPR000933">
    <property type="entry name" value="Glyco_hydro_29"/>
</dbReference>
<evidence type="ECO:0000256" key="5">
    <source>
        <dbReference type="ARBA" id="ARBA00022801"/>
    </source>
</evidence>
<name>A0ABN2J909_9MICO</name>
<evidence type="ECO:0000256" key="1">
    <source>
        <dbReference type="ARBA" id="ARBA00004071"/>
    </source>
</evidence>
<dbReference type="SUPFAM" id="SSF51445">
    <property type="entry name" value="(Trans)glycosidases"/>
    <property type="match status" value="1"/>
</dbReference>
<keyword evidence="6" id="KW-0326">Glycosidase</keyword>
<evidence type="ECO:0000256" key="4">
    <source>
        <dbReference type="ARBA" id="ARBA00022729"/>
    </source>
</evidence>
<dbReference type="PANTHER" id="PTHR10030">
    <property type="entry name" value="ALPHA-L-FUCOSIDASE"/>
    <property type="match status" value="1"/>
</dbReference>
<dbReference type="PRINTS" id="PR00741">
    <property type="entry name" value="GLHYDRLASE29"/>
</dbReference>
<dbReference type="PIRSF" id="PIRSF001092">
    <property type="entry name" value="Alpha-L-fucosidase"/>
    <property type="match status" value="1"/>
</dbReference>
<keyword evidence="4" id="KW-0732">Signal</keyword>